<dbReference type="AlphaFoldDB" id="X6PDT6"/>
<reference evidence="2 3" key="1">
    <citation type="journal article" date="2013" name="Curr. Biol.">
        <title>The Genome of the Foraminiferan Reticulomyxa filosa.</title>
        <authorList>
            <person name="Glockner G."/>
            <person name="Hulsmann N."/>
            <person name="Schleicher M."/>
            <person name="Noegel A.A."/>
            <person name="Eichinger L."/>
            <person name="Gallinger C."/>
            <person name="Pawlowski J."/>
            <person name="Sierra R."/>
            <person name="Euteneuer U."/>
            <person name="Pillet L."/>
            <person name="Moustafa A."/>
            <person name="Platzer M."/>
            <person name="Groth M."/>
            <person name="Szafranski K."/>
            <person name="Schliwa M."/>
        </authorList>
    </citation>
    <scope>NUCLEOTIDE SEQUENCE [LARGE SCALE GENOMIC DNA]</scope>
</reference>
<accession>X6PDT6</accession>
<proteinExistence type="predicted"/>
<name>X6PDT6_RETFI</name>
<feature type="transmembrane region" description="Helical" evidence="1">
    <location>
        <begin position="138"/>
        <end position="160"/>
    </location>
</feature>
<keyword evidence="1" id="KW-0472">Membrane</keyword>
<evidence type="ECO:0000313" key="3">
    <source>
        <dbReference type="Proteomes" id="UP000023152"/>
    </source>
</evidence>
<sequence>QLNQLAIHESENEIKETLDYVQEVKRFHKMPIIKVMLSNSSDVVNDIQIGYSMVKVEPFDRNKSRPKSHFKQCRNSRNAKCVSIVGCLITKQLNVVSNIQAIQYNVKAKLHHKQHHICLLQEGFRSKKKDIDYNFQKITEYIVIGGWTIILTMWVSVLYFKYNTIWLYIHEK</sequence>
<gene>
    <name evidence="2" type="ORF">RFI_00843</name>
</gene>
<comment type="caution">
    <text evidence="2">The sequence shown here is derived from an EMBL/GenBank/DDBJ whole genome shotgun (WGS) entry which is preliminary data.</text>
</comment>
<protein>
    <submittedName>
        <fullName evidence="2">Uncharacterized protein</fullName>
    </submittedName>
</protein>
<dbReference type="Proteomes" id="UP000023152">
    <property type="component" value="Unassembled WGS sequence"/>
</dbReference>
<evidence type="ECO:0000256" key="1">
    <source>
        <dbReference type="SAM" id="Phobius"/>
    </source>
</evidence>
<evidence type="ECO:0000313" key="2">
    <source>
        <dbReference type="EMBL" id="ETO36219.1"/>
    </source>
</evidence>
<feature type="non-terminal residue" evidence="2">
    <location>
        <position position="1"/>
    </location>
</feature>
<keyword evidence="1" id="KW-0812">Transmembrane</keyword>
<keyword evidence="3" id="KW-1185">Reference proteome</keyword>
<dbReference type="EMBL" id="ASPP01000889">
    <property type="protein sequence ID" value="ETO36219.1"/>
    <property type="molecule type" value="Genomic_DNA"/>
</dbReference>
<keyword evidence="1" id="KW-1133">Transmembrane helix</keyword>
<organism evidence="2 3">
    <name type="scientific">Reticulomyxa filosa</name>
    <dbReference type="NCBI Taxonomy" id="46433"/>
    <lineage>
        <taxon>Eukaryota</taxon>
        <taxon>Sar</taxon>
        <taxon>Rhizaria</taxon>
        <taxon>Retaria</taxon>
        <taxon>Foraminifera</taxon>
        <taxon>Monothalamids</taxon>
        <taxon>Reticulomyxidae</taxon>
        <taxon>Reticulomyxa</taxon>
    </lineage>
</organism>